<protein>
    <submittedName>
        <fullName evidence="2">Uncharacterized protein</fullName>
    </submittedName>
</protein>
<proteinExistence type="predicted"/>
<evidence type="ECO:0000313" key="2">
    <source>
        <dbReference type="EMBL" id="KAK5998798.1"/>
    </source>
</evidence>
<feature type="compositionally biased region" description="Basic and acidic residues" evidence="1">
    <location>
        <begin position="400"/>
        <end position="410"/>
    </location>
</feature>
<accession>A0ABR0T2X8</accession>
<feature type="region of interest" description="Disordered" evidence="1">
    <location>
        <begin position="364"/>
        <end position="490"/>
    </location>
</feature>
<feature type="compositionally biased region" description="Polar residues" evidence="1">
    <location>
        <begin position="388"/>
        <end position="399"/>
    </location>
</feature>
<reference evidence="2 3" key="1">
    <citation type="submission" date="2024-01" db="EMBL/GenBank/DDBJ databases">
        <title>Complete genome of Cladobotryum mycophilum ATHUM6906.</title>
        <authorList>
            <person name="Christinaki A.C."/>
            <person name="Myridakis A.I."/>
            <person name="Kouvelis V.N."/>
        </authorList>
    </citation>
    <scope>NUCLEOTIDE SEQUENCE [LARGE SCALE GENOMIC DNA]</scope>
    <source>
        <strain evidence="2 3">ATHUM6906</strain>
    </source>
</reference>
<feature type="compositionally biased region" description="Basic and acidic residues" evidence="1">
    <location>
        <begin position="36"/>
        <end position="45"/>
    </location>
</feature>
<feature type="compositionally biased region" description="Polar residues" evidence="1">
    <location>
        <begin position="512"/>
        <end position="548"/>
    </location>
</feature>
<evidence type="ECO:0000313" key="3">
    <source>
        <dbReference type="Proteomes" id="UP001338125"/>
    </source>
</evidence>
<feature type="region of interest" description="Disordered" evidence="1">
    <location>
        <begin position="1"/>
        <end position="59"/>
    </location>
</feature>
<feature type="compositionally biased region" description="Basic and acidic residues" evidence="1">
    <location>
        <begin position="438"/>
        <end position="476"/>
    </location>
</feature>
<feature type="compositionally biased region" description="Polar residues" evidence="1">
    <location>
        <begin position="477"/>
        <end position="486"/>
    </location>
</feature>
<dbReference type="EMBL" id="JAVFKD010000001">
    <property type="protein sequence ID" value="KAK5998798.1"/>
    <property type="molecule type" value="Genomic_DNA"/>
</dbReference>
<organism evidence="2 3">
    <name type="scientific">Cladobotryum mycophilum</name>
    <dbReference type="NCBI Taxonomy" id="491253"/>
    <lineage>
        <taxon>Eukaryota</taxon>
        <taxon>Fungi</taxon>
        <taxon>Dikarya</taxon>
        <taxon>Ascomycota</taxon>
        <taxon>Pezizomycotina</taxon>
        <taxon>Sordariomycetes</taxon>
        <taxon>Hypocreomycetidae</taxon>
        <taxon>Hypocreales</taxon>
        <taxon>Hypocreaceae</taxon>
        <taxon>Cladobotryum</taxon>
    </lineage>
</organism>
<feature type="region of interest" description="Disordered" evidence="1">
    <location>
        <begin position="264"/>
        <end position="345"/>
    </location>
</feature>
<feature type="compositionally biased region" description="Basic and acidic residues" evidence="1">
    <location>
        <begin position="670"/>
        <end position="680"/>
    </location>
</feature>
<sequence length="753" mass="83560">MAHSSAPAAPKFTPWAGDDGPPLSPLASNPVIFRRHSTELNDTRVPRAPMARSNTPSRALADDSDFRRISFGSGLDDDELELGKNIQARRGREDFTSLVDFLKNHEPPPDNYMSVPYGSSAAAAAAVAAAAQMKHKGKWSKFKRVGKKRSISFPRPRSPKPLRLPDSAVSGTTIGGHRHIAISIPLEAMPFADAAKSQYPVFPNGRLEPKVPRDEPPAVQTFTDENGVVTVLRAAGGTTISSAPRPHHPPRPLLLAHLDQKAYSPANNNKSHQKSGSHSTDGSYKGRDYVGILPNRTDTPHAEEAKAASQNIPQKERPKQPSARDFQRSVYPTRGSSMTANRGYTHPMSIDGIISLYPDTKSTPAGAHGYDTKPLPKAPTNRERINASRPSTRQPSPISEKSHEAVENKGPKLRLISDPPVVAAKEISRPSSRGSIASRRDKVRDRKRRDMEALRKAKDPGQQSEDERPGIQKEESQTAVLKQRPSQPMLCPIQVVVDLEPVPEYPEELQTISPQPLLSGTPKRQLSTVSSVGRTNHPTPPTSFSGSPLQKHGSRSSRKVHHEWDANEEEAETKKRDAPRPRAHHPHQQPGRESQTDKQILRLYDSYRENRMRDVERRIRRLERNGDIWLRALIPVLDDMSRTMKAAHPEVVRDVGDYASDDEEEVAGTPERKPRGAERKRVVRRSSTSRERIMAGLAQKGEESDWSESMSRSDDISGMGSIEPLMRELAGEARRRQRQVAAQTLDDGYYNAM</sequence>
<keyword evidence="3" id="KW-1185">Reference proteome</keyword>
<feature type="compositionally biased region" description="Polar residues" evidence="1">
    <location>
        <begin position="265"/>
        <end position="282"/>
    </location>
</feature>
<comment type="caution">
    <text evidence="2">The sequence shown here is derived from an EMBL/GenBank/DDBJ whole genome shotgun (WGS) entry which is preliminary data.</text>
</comment>
<dbReference type="Proteomes" id="UP001338125">
    <property type="component" value="Unassembled WGS sequence"/>
</dbReference>
<evidence type="ECO:0000256" key="1">
    <source>
        <dbReference type="SAM" id="MobiDB-lite"/>
    </source>
</evidence>
<feature type="region of interest" description="Disordered" evidence="1">
    <location>
        <begin position="657"/>
        <end position="720"/>
    </location>
</feature>
<feature type="compositionally biased region" description="Basic residues" evidence="1">
    <location>
        <begin position="552"/>
        <end position="561"/>
    </location>
</feature>
<gene>
    <name evidence="2" type="ORF">PT974_01181</name>
</gene>
<feature type="region of interest" description="Disordered" evidence="1">
    <location>
        <begin position="512"/>
        <end position="599"/>
    </location>
</feature>
<name>A0ABR0T2X8_9HYPO</name>